<proteinExistence type="predicted"/>
<evidence type="ECO:0000313" key="3">
    <source>
        <dbReference type="Proteomes" id="UP001157938"/>
    </source>
</evidence>
<reference evidence="2" key="2">
    <citation type="submission" date="2022-12" db="EMBL/GenBank/DDBJ databases">
        <authorList>
            <person name="Webb A."/>
        </authorList>
    </citation>
    <scope>NUCLEOTIDE SEQUENCE</scope>
    <source>
        <strain evidence="2">Pf2</strain>
    </source>
</reference>
<accession>A0AAV0T6S5</accession>
<dbReference type="EMBL" id="CAKLBC010000856">
    <property type="protein sequence ID" value="CAH0488743.1"/>
    <property type="molecule type" value="Genomic_DNA"/>
</dbReference>
<keyword evidence="3" id="KW-1185">Reference proteome</keyword>
<dbReference type="PANTHER" id="PTHR37067">
    <property type="entry name" value="PX DOMAIN-CONTAINING PROTEIN"/>
    <property type="match status" value="1"/>
</dbReference>
<evidence type="ECO:0000313" key="2">
    <source>
        <dbReference type="EMBL" id="CAI5716019.1"/>
    </source>
</evidence>
<dbReference type="Proteomes" id="UP001159659">
    <property type="component" value="Unassembled WGS sequence"/>
</dbReference>
<name>A0AAV0T6S5_9STRA</name>
<dbReference type="PANTHER" id="PTHR37067:SF3">
    <property type="entry name" value="PX DOMAIN-CONTAINING PROTEIN"/>
    <property type="match status" value="1"/>
</dbReference>
<gene>
    <name evidence="1" type="ORF">PFR001_LOCUS4210</name>
    <name evidence="2" type="ORF">PFR002_LOCUS3198</name>
</gene>
<sequence length="109" mass="12901">MPPVQSHQLVRLRSREFTDIIRKQKDRLSSRWTLQNIALIEQNFRYFQIDNKRKLSLKKVLDQCDVKTTFVVVSKYVQECFKHLKEFYGGLATLFPGTSTVESVFFIVK</sequence>
<evidence type="ECO:0000313" key="1">
    <source>
        <dbReference type="EMBL" id="CAH0488743.1"/>
    </source>
</evidence>
<dbReference type="EMBL" id="CANTFK010000412">
    <property type="protein sequence ID" value="CAI5716019.1"/>
    <property type="molecule type" value="Genomic_DNA"/>
</dbReference>
<dbReference type="Proteomes" id="UP001157938">
    <property type="component" value="Unassembled WGS sequence"/>
</dbReference>
<organism evidence="2 4">
    <name type="scientific">Peronospora farinosa</name>
    <dbReference type="NCBI Taxonomy" id="134698"/>
    <lineage>
        <taxon>Eukaryota</taxon>
        <taxon>Sar</taxon>
        <taxon>Stramenopiles</taxon>
        <taxon>Oomycota</taxon>
        <taxon>Peronosporomycetes</taxon>
        <taxon>Peronosporales</taxon>
        <taxon>Peronosporaceae</taxon>
        <taxon>Peronospora</taxon>
    </lineage>
</organism>
<reference evidence="1 3" key="1">
    <citation type="submission" date="2021-11" db="EMBL/GenBank/DDBJ databases">
        <authorList>
            <person name="Islam A."/>
            <person name="Islam S."/>
            <person name="Flora M.S."/>
            <person name="Rahman M."/>
            <person name="Ziaur R.M."/>
            <person name="Epstein J.H."/>
            <person name="Hassan M."/>
            <person name="Klassen M."/>
            <person name="Woodard K."/>
            <person name="Webb A."/>
            <person name="Webby R.J."/>
            <person name="El Zowalaty M.E."/>
        </authorList>
    </citation>
    <scope>NUCLEOTIDE SEQUENCE [LARGE SCALE GENOMIC DNA]</scope>
    <source>
        <strain evidence="1">Pf1</strain>
    </source>
</reference>
<protein>
    <submittedName>
        <fullName evidence="2">Uncharacterized protein</fullName>
    </submittedName>
</protein>
<dbReference type="AlphaFoldDB" id="A0AAV0T6S5"/>
<evidence type="ECO:0000313" key="4">
    <source>
        <dbReference type="Proteomes" id="UP001159659"/>
    </source>
</evidence>
<comment type="caution">
    <text evidence="2">The sequence shown here is derived from an EMBL/GenBank/DDBJ whole genome shotgun (WGS) entry which is preliminary data.</text>
</comment>